<reference evidence="1" key="5">
    <citation type="journal article" date="2021" name="G3 (Bethesda)">
        <title>Aegilops tauschii genome assembly Aet v5.0 features greater sequence contiguity and improved annotation.</title>
        <authorList>
            <person name="Wang L."/>
            <person name="Zhu T."/>
            <person name="Rodriguez J.C."/>
            <person name="Deal K.R."/>
            <person name="Dubcovsky J."/>
            <person name="McGuire P.E."/>
            <person name="Lux T."/>
            <person name="Spannagl M."/>
            <person name="Mayer K.F.X."/>
            <person name="Baldrich P."/>
            <person name="Meyers B.C."/>
            <person name="Huo N."/>
            <person name="Gu Y.Q."/>
            <person name="Zhou H."/>
            <person name="Devos K.M."/>
            <person name="Bennetzen J.L."/>
            <person name="Unver T."/>
            <person name="Budak H."/>
            <person name="Gulick P.J."/>
            <person name="Galiba G."/>
            <person name="Kalapos B."/>
            <person name="Nelson D.R."/>
            <person name="Li P."/>
            <person name="You F.M."/>
            <person name="Luo M.C."/>
            <person name="Dvorak J."/>
        </authorList>
    </citation>
    <scope>NUCLEOTIDE SEQUENCE [LARGE SCALE GENOMIC DNA]</scope>
    <source>
        <strain evidence="1">cv. AL8/78</strain>
    </source>
</reference>
<evidence type="ECO:0000313" key="1">
    <source>
        <dbReference type="EnsemblPlants" id="AET7Gv20778500.12"/>
    </source>
</evidence>
<dbReference type="Gramene" id="AET7Gv20778500.12">
    <property type="protein sequence ID" value="AET7Gv20778500.12"/>
    <property type="gene ID" value="AET7Gv20778500"/>
</dbReference>
<organism evidence="1 2">
    <name type="scientific">Aegilops tauschii subsp. strangulata</name>
    <name type="common">Goatgrass</name>
    <dbReference type="NCBI Taxonomy" id="200361"/>
    <lineage>
        <taxon>Eukaryota</taxon>
        <taxon>Viridiplantae</taxon>
        <taxon>Streptophyta</taxon>
        <taxon>Embryophyta</taxon>
        <taxon>Tracheophyta</taxon>
        <taxon>Spermatophyta</taxon>
        <taxon>Magnoliopsida</taxon>
        <taxon>Liliopsida</taxon>
        <taxon>Poales</taxon>
        <taxon>Poaceae</taxon>
        <taxon>BOP clade</taxon>
        <taxon>Pooideae</taxon>
        <taxon>Triticodae</taxon>
        <taxon>Triticeae</taxon>
        <taxon>Triticinae</taxon>
        <taxon>Aegilops</taxon>
    </lineage>
</organism>
<dbReference type="EnsemblPlants" id="AET7Gv20778500.12">
    <property type="protein sequence ID" value="AET7Gv20778500.12"/>
    <property type="gene ID" value="AET7Gv20778500"/>
</dbReference>
<evidence type="ECO:0000313" key="2">
    <source>
        <dbReference type="Proteomes" id="UP000015105"/>
    </source>
</evidence>
<reference evidence="2" key="2">
    <citation type="journal article" date="2017" name="Nat. Plants">
        <title>The Aegilops tauschii genome reveals multiple impacts of transposons.</title>
        <authorList>
            <person name="Zhao G."/>
            <person name="Zou C."/>
            <person name="Li K."/>
            <person name="Wang K."/>
            <person name="Li T."/>
            <person name="Gao L."/>
            <person name="Zhang X."/>
            <person name="Wang H."/>
            <person name="Yang Z."/>
            <person name="Liu X."/>
            <person name="Jiang W."/>
            <person name="Mao L."/>
            <person name="Kong X."/>
            <person name="Jiao Y."/>
            <person name="Jia J."/>
        </authorList>
    </citation>
    <scope>NUCLEOTIDE SEQUENCE [LARGE SCALE GENOMIC DNA]</scope>
    <source>
        <strain evidence="2">cv. AL8/78</strain>
    </source>
</reference>
<reference evidence="1" key="3">
    <citation type="journal article" date="2017" name="Nature">
        <title>Genome sequence of the progenitor of the wheat D genome Aegilops tauschii.</title>
        <authorList>
            <person name="Luo M.C."/>
            <person name="Gu Y.Q."/>
            <person name="Puiu D."/>
            <person name="Wang H."/>
            <person name="Twardziok S.O."/>
            <person name="Deal K.R."/>
            <person name="Huo N."/>
            <person name="Zhu T."/>
            <person name="Wang L."/>
            <person name="Wang Y."/>
            <person name="McGuire P.E."/>
            <person name="Liu S."/>
            <person name="Long H."/>
            <person name="Ramasamy R.K."/>
            <person name="Rodriguez J.C."/>
            <person name="Van S.L."/>
            <person name="Yuan L."/>
            <person name="Wang Z."/>
            <person name="Xia Z."/>
            <person name="Xiao L."/>
            <person name="Anderson O.D."/>
            <person name="Ouyang S."/>
            <person name="Liang Y."/>
            <person name="Zimin A.V."/>
            <person name="Pertea G."/>
            <person name="Qi P."/>
            <person name="Bennetzen J.L."/>
            <person name="Dai X."/>
            <person name="Dawson M.W."/>
            <person name="Muller H.G."/>
            <person name="Kugler K."/>
            <person name="Rivarola-Duarte L."/>
            <person name="Spannagl M."/>
            <person name="Mayer K.F.X."/>
            <person name="Lu F.H."/>
            <person name="Bevan M.W."/>
            <person name="Leroy P."/>
            <person name="Li P."/>
            <person name="You F.M."/>
            <person name="Sun Q."/>
            <person name="Liu Z."/>
            <person name="Lyons E."/>
            <person name="Wicker T."/>
            <person name="Salzberg S.L."/>
            <person name="Devos K.M."/>
            <person name="Dvorak J."/>
        </authorList>
    </citation>
    <scope>NUCLEOTIDE SEQUENCE [LARGE SCALE GENOMIC DNA]</scope>
    <source>
        <strain evidence="1">cv. AL8/78</strain>
    </source>
</reference>
<name>A0A453S0H2_AEGTS</name>
<accession>A0A453S0H2</accession>
<dbReference type="Proteomes" id="UP000015105">
    <property type="component" value="Chromosome 7D"/>
</dbReference>
<dbReference type="AlphaFoldDB" id="A0A453S0H2"/>
<protein>
    <submittedName>
        <fullName evidence="1">Uncharacterized protein</fullName>
    </submittedName>
</protein>
<keyword evidence="2" id="KW-1185">Reference proteome</keyword>
<reference evidence="2" key="1">
    <citation type="journal article" date="2014" name="Science">
        <title>Ancient hybridizations among the ancestral genomes of bread wheat.</title>
        <authorList>
            <consortium name="International Wheat Genome Sequencing Consortium,"/>
            <person name="Marcussen T."/>
            <person name="Sandve S.R."/>
            <person name="Heier L."/>
            <person name="Spannagl M."/>
            <person name="Pfeifer M."/>
            <person name="Jakobsen K.S."/>
            <person name="Wulff B.B."/>
            <person name="Steuernagel B."/>
            <person name="Mayer K.F."/>
            <person name="Olsen O.A."/>
        </authorList>
    </citation>
    <scope>NUCLEOTIDE SEQUENCE [LARGE SCALE GENOMIC DNA]</scope>
    <source>
        <strain evidence="2">cv. AL8/78</strain>
    </source>
</reference>
<reference evidence="1" key="4">
    <citation type="submission" date="2019-03" db="UniProtKB">
        <authorList>
            <consortium name="EnsemblPlants"/>
        </authorList>
    </citation>
    <scope>IDENTIFICATION</scope>
</reference>
<proteinExistence type="predicted"/>
<sequence length="55" mass="6496">APTAPRETQFLGWFHVALPWSAARKMVRSRSCNFGLELQHCKRQFYNNLRHFPHG</sequence>